<keyword evidence="4 8" id="KW-0812">Transmembrane</keyword>
<dbReference type="GO" id="GO:0005886">
    <property type="term" value="C:plasma membrane"/>
    <property type="evidence" value="ECO:0007669"/>
    <property type="project" value="UniProtKB-SubCell"/>
</dbReference>
<feature type="region of interest" description="Disordered" evidence="7">
    <location>
        <begin position="504"/>
        <end position="526"/>
    </location>
</feature>
<feature type="transmembrane region" description="Helical" evidence="8">
    <location>
        <begin position="225"/>
        <end position="248"/>
    </location>
</feature>
<feature type="transmembrane region" description="Helical" evidence="8">
    <location>
        <begin position="472"/>
        <end position="493"/>
    </location>
</feature>
<feature type="transmembrane region" description="Helical" evidence="8">
    <location>
        <begin position="404"/>
        <end position="428"/>
    </location>
</feature>
<feature type="transmembrane region" description="Helical" evidence="8">
    <location>
        <begin position="260"/>
        <end position="280"/>
    </location>
</feature>
<evidence type="ECO:0000256" key="8">
    <source>
        <dbReference type="SAM" id="Phobius"/>
    </source>
</evidence>
<evidence type="ECO:0000256" key="7">
    <source>
        <dbReference type="SAM" id="MobiDB-lite"/>
    </source>
</evidence>
<dbReference type="PANTHER" id="PTHR30047">
    <property type="entry name" value="HIGH-AFFINITY CHOLINE TRANSPORT PROTEIN-RELATED"/>
    <property type="match status" value="1"/>
</dbReference>
<dbReference type="Pfam" id="PF02028">
    <property type="entry name" value="BCCT"/>
    <property type="match status" value="1"/>
</dbReference>
<feature type="transmembrane region" description="Helical" evidence="8">
    <location>
        <begin position="137"/>
        <end position="160"/>
    </location>
</feature>
<evidence type="ECO:0000256" key="4">
    <source>
        <dbReference type="ARBA" id="ARBA00022692"/>
    </source>
</evidence>
<dbReference type="PANTHER" id="PTHR30047:SF11">
    <property type="entry name" value="L-CARNITINE_GAMMA-BUTYROBETAINE ANTIPORTER"/>
    <property type="match status" value="1"/>
</dbReference>
<dbReference type="InterPro" id="IPR000060">
    <property type="entry name" value="BCCT_transptr"/>
</dbReference>
<dbReference type="EMBL" id="WEIO01000005">
    <property type="protein sequence ID" value="KAB7706528.1"/>
    <property type="molecule type" value="Genomic_DNA"/>
</dbReference>
<dbReference type="GO" id="GO:0022857">
    <property type="term" value="F:transmembrane transporter activity"/>
    <property type="evidence" value="ECO:0007669"/>
    <property type="project" value="InterPro"/>
</dbReference>
<evidence type="ECO:0000256" key="3">
    <source>
        <dbReference type="ARBA" id="ARBA00022475"/>
    </source>
</evidence>
<feature type="transmembrane region" description="Helical" evidence="8">
    <location>
        <begin position="9"/>
        <end position="27"/>
    </location>
</feature>
<feature type="compositionally biased region" description="Basic and acidic residues" evidence="7">
    <location>
        <begin position="512"/>
        <end position="526"/>
    </location>
</feature>
<keyword evidence="6 8" id="KW-0472">Membrane</keyword>
<keyword evidence="2" id="KW-0813">Transport</keyword>
<gene>
    <name evidence="9" type="ORF">F9802_10020</name>
</gene>
<name>A0A6I1FJ33_9BACI</name>
<evidence type="ECO:0000313" key="9">
    <source>
        <dbReference type="EMBL" id="KAB7706528.1"/>
    </source>
</evidence>
<keyword evidence="5 8" id="KW-1133">Transmembrane helix</keyword>
<evidence type="ECO:0000256" key="5">
    <source>
        <dbReference type="ARBA" id="ARBA00022989"/>
    </source>
</evidence>
<dbReference type="InterPro" id="IPR018093">
    <property type="entry name" value="BCCT_CS"/>
</dbReference>
<reference evidence="9 10" key="1">
    <citation type="submission" date="2019-10" db="EMBL/GenBank/DDBJ databases">
        <title>Bacillus aerolatum sp. nov., isolated from bioaerosol of sport playgrounds.</title>
        <authorList>
            <person name="Chen P."/>
            <person name="Zhang G."/>
        </authorList>
    </citation>
    <scope>NUCLEOTIDE SEQUENCE [LARGE SCALE GENOMIC DNA]</scope>
    <source>
        <strain evidence="9 10">CX253</strain>
    </source>
</reference>
<feature type="transmembrane region" description="Helical" evidence="8">
    <location>
        <begin position="191"/>
        <end position="213"/>
    </location>
</feature>
<accession>A0A6I1FJ33</accession>
<dbReference type="Proteomes" id="UP000429595">
    <property type="component" value="Unassembled WGS sequence"/>
</dbReference>
<feature type="transmembrane region" description="Helical" evidence="8">
    <location>
        <begin position="315"/>
        <end position="332"/>
    </location>
</feature>
<feature type="transmembrane region" description="Helical" evidence="8">
    <location>
        <begin position="448"/>
        <end position="466"/>
    </location>
</feature>
<dbReference type="RefSeq" id="WP_152151503.1">
    <property type="nucleotide sequence ID" value="NZ_WEIO01000005.1"/>
</dbReference>
<comment type="caution">
    <text evidence="9">The sequence shown here is derived from an EMBL/GenBank/DDBJ whole genome shotgun (WGS) entry which is preliminary data.</text>
</comment>
<dbReference type="NCBIfam" id="TIGR00842">
    <property type="entry name" value="bcct"/>
    <property type="match status" value="1"/>
</dbReference>
<feature type="transmembrane region" description="Helical" evidence="8">
    <location>
        <begin position="87"/>
        <end position="108"/>
    </location>
</feature>
<protein>
    <submittedName>
        <fullName evidence="9">BCCT family transporter</fullName>
    </submittedName>
</protein>
<evidence type="ECO:0000256" key="6">
    <source>
        <dbReference type="ARBA" id="ARBA00023136"/>
    </source>
</evidence>
<dbReference type="AlphaFoldDB" id="A0A6I1FJ33"/>
<comment type="subcellular location">
    <subcellularLocation>
        <location evidence="1">Cell membrane</location>
        <topology evidence="1">Multi-pass membrane protein</topology>
    </subcellularLocation>
</comment>
<dbReference type="PROSITE" id="PS01303">
    <property type="entry name" value="BCCT"/>
    <property type="match status" value="1"/>
</dbReference>
<feature type="transmembrane region" description="Helical" evidence="8">
    <location>
        <begin position="344"/>
        <end position="363"/>
    </location>
</feature>
<evidence type="ECO:0000313" key="10">
    <source>
        <dbReference type="Proteomes" id="UP000429595"/>
    </source>
</evidence>
<evidence type="ECO:0000256" key="1">
    <source>
        <dbReference type="ARBA" id="ARBA00004651"/>
    </source>
</evidence>
<keyword evidence="10" id="KW-1185">Reference proteome</keyword>
<evidence type="ECO:0000256" key="2">
    <source>
        <dbReference type="ARBA" id="ARBA00022448"/>
    </source>
</evidence>
<organism evidence="9 10">
    <name type="scientific">Bacillus aerolatus</name>
    <dbReference type="NCBI Taxonomy" id="2653354"/>
    <lineage>
        <taxon>Bacteria</taxon>
        <taxon>Bacillati</taxon>
        <taxon>Bacillota</taxon>
        <taxon>Bacilli</taxon>
        <taxon>Bacillales</taxon>
        <taxon>Bacillaceae</taxon>
        <taxon>Bacillus</taxon>
    </lineage>
</organism>
<sequence>MEQTRVDKFIFSMALIVLGVFTVPVLINPEKGNQFLGSILGLISGKFGSLYLLVTFLIFCTLMFLAVSKYGNIKLGDEKDKPEFSTASWIGLIFTSTAGSSLLYWGFIEWSYYYTAPPFGITPESVEAAEWASTYGIFHWGFMGFSIYCLPSIALAYALYVRKIPNTRLSSACRGVLGDRVDGYLGKCIDILFMFGIVGGVGTSLGLGTPMLAEAVSKLIGVERSLGLDVAIIAFWTAIFSASVYFGLKKGLKVLSDINIYIYIAFALFFFIAGPTVFIINKFTDSAGLLIQNFLRMSLYTDSVGGSSFAQDWTIFYWAWWFALAPFMAMFTARISKGRTIRSVILAMCVGGTLGCALAFSVFGNTSLYFELNNILPVIDILQNEGAPAAIVAMIQAMPMGANVLLAVFVVLAFIFLATTIDSAAYTLSFMSTKATTDEKEPARWIRLSWAMIIGSVAITLMYGGGLEALQTLSVITGFPIMFISVIIAISLLKWLKEDSYINSSVQQSSSEKSEEKEYSSERKSS</sequence>
<proteinExistence type="predicted"/>
<feature type="transmembrane region" description="Helical" evidence="8">
    <location>
        <begin position="47"/>
        <end position="67"/>
    </location>
</feature>
<keyword evidence="3" id="KW-1003">Cell membrane</keyword>